<dbReference type="GO" id="GO:0006281">
    <property type="term" value="P:DNA repair"/>
    <property type="evidence" value="ECO:0007669"/>
    <property type="project" value="InterPro"/>
</dbReference>
<protein>
    <submittedName>
        <fullName evidence="1">Uncharacterized protein</fullName>
    </submittedName>
</protein>
<organism evidence="1 2">
    <name type="scientific">Candidatus Desantisbacteria bacterium CG_4_10_14_0_8_um_filter_48_22</name>
    <dbReference type="NCBI Taxonomy" id="1974543"/>
    <lineage>
        <taxon>Bacteria</taxon>
        <taxon>Candidatus Desantisiibacteriota</taxon>
    </lineage>
</organism>
<evidence type="ECO:0000313" key="1">
    <source>
        <dbReference type="EMBL" id="PIZ18090.1"/>
    </source>
</evidence>
<dbReference type="Proteomes" id="UP000229307">
    <property type="component" value="Unassembled WGS sequence"/>
</dbReference>
<sequence length="96" mass="11235">MNSISFSVKGFPKPWGSSEWEWRKRVSEEARKYKKEANEITDKNTFTVIVGFFIKGDKHMDLDNLAKPILDTLFKPRNAQVKDREIIPGTQYLIMQ</sequence>
<accession>A0A2M7SF38</accession>
<dbReference type="GO" id="GO:0000287">
    <property type="term" value="F:magnesium ion binding"/>
    <property type="evidence" value="ECO:0007669"/>
    <property type="project" value="InterPro"/>
</dbReference>
<reference evidence="2" key="1">
    <citation type="submission" date="2017-09" db="EMBL/GenBank/DDBJ databases">
        <title>Depth-based differentiation of microbial function through sediment-hosted aquifers and enrichment of novel symbionts in the deep terrestrial subsurface.</title>
        <authorList>
            <person name="Probst A.J."/>
            <person name="Ladd B."/>
            <person name="Jarett J.K."/>
            <person name="Geller-Mcgrath D.E."/>
            <person name="Sieber C.M.K."/>
            <person name="Emerson J.B."/>
            <person name="Anantharaman K."/>
            <person name="Thomas B.C."/>
            <person name="Malmstrom R."/>
            <person name="Stieglmeier M."/>
            <person name="Klingl A."/>
            <person name="Woyke T."/>
            <person name="Ryan C.M."/>
            <person name="Banfield J.F."/>
        </authorList>
    </citation>
    <scope>NUCLEOTIDE SEQUENCE [LARGE SCALE GENOMIC DNA]</scope>
</reference>
<dbReference type="SUPFAM" id="SSF103084">
    <property type="entry name" value="Holliday junction resolvase RusA"/>
    <property type="match status" value="1"/>
</dbReference>
<dbReference type="Gene3D" id="3.30.1330.70">
    <property type="entry name" value="Holliday junction resolvase RusA"/>
    <property type="match status" value="1"/>
</dbReference>
<proteinExistence type="predicted"/>
<name>A0A2M7SF38_9BACT</name>
<dbReference type="AlphaFoldDB" id="A0A2M7SF38"/>
<gene>
    <name evidence="1" type="ORF">COY52_01250</name>
</gene>
<dbReference type="EMBL" id="PFMR01000038">
    <property type="protein sequence ID" value="PIZ18090.1"/>
    <property type="molecule type" value="Genomic_DNA"/>
</dbReference>
<evidence type="ECO:0000313" key="2">
    <source>
        <dbReference type="Proteomes" id="UP000229307"/>
    </source>
</evidence>
<comment type="caution">
    <text evidence="1">The sequence shown here is derived from an EMBL/GenBank/DDBJ whole genome shotgun (WGS) entry which is preliminary data.</text>
</comment>
<dbReference type="GO" id="GO:0006310">
    <property type="term" value="P:DNA recombination"/>
    <property type="evidence" value="ECO:0007669"/>
    <property type="project" value="InterPro"/>
</dbReference>
<dbReference type="InterPro" id="IPR036614">
    <property type="entry name" value="RusA-like_sf"/>
</dbReference>